<feature type="signal peptide" evidence="1">
    <location>
        <begin position="1"/>
        <end position="34"/>
    </location>
</feature>
<feature type="chain" id="PRO_5038939335" description="WxL domain-containing protein" evidence="1">
    <location>
        <begin position="35"/>
        <end position="520"/>
    </location>
</feature>
<dbReference type="EMBL" id="CP041356">
    <property type="protein sequence ID" value="QDK69865.1"/>
    <property type="molecule type" value="Genomic_DNA"/>
</dbReference>
<evidence type="ECO:0000313" key="2">
    <source>
        <dbReference type="EMBL" id="QDK69865.1"/>
    </source>
</evidence>
<evidence type="ECO:0000256" key="1">
    <source>
        <dbReference type="SAM" id="SignalP"/>
    </source>
</evidence>
<dbReference type="RefSeq" id="WP_142765533.1">
    <property type="nucleotide sequence ID" value="NZ_CP041356.1"/>
</dbReference>
<keyword evidence="1" id="KW-0732">Signal</keyword>
<proteinExistence type="predicted"/>
<dbReference type="Pfam" id="PF07538">
    <property type="entry name" value="ChW"/>
    <property type="match status" value="2"/>
</dbReference>
<dbReference type="AlphaFoldDB" id="A0A514Z5J9"/>
<name>A0A514Z5J9_9LACT</name>
<dbReference type="OrthoDB" id="9763643at2"/>
<evidence type="ECO:0008006" key="4">
    <source>
        <dbReference type="Google" id="ProtNLM"/>
    </source>
</evidence>
<evidence type="ECO:0000313" key="3">
    <source>
        <dbReference type="Proteomes" id="UP000315128"/>
    </source>
</evidence>
<sequence>MKRNVKQVLRALTATAATSTLLVAPLAPAVSVLAEGVGTTAIAPTATEILDFTYGSVPLLARDFSVGDSNLEMLIRQKLDITTNTLQMLEPGETSWRAGGNVSGSFANLMLAIDNLGIGSHTIQLRHSSSTAEVLNLNIRIAQATMSGEVQATVDGTLSHSFNASNQFNLGVLGANVVVGAAMRADVVETDIANAITVTVNNANVPGGTIISSYTIDWNKANVDFTAAQRTQITNDLNRTTGLGGLIGMPVTINAVDVSAAGMRLKQGATTGDSIEVVLDITNTTALQPNIDLFKAQQDVKYTIKPAVVPAGETEKEPVTKTVKAGQTATFTDLDPNKKYDITAEFTGPMNFNLPTVTLATTISTPEHTLRSQFGAHVQGLGDMDKVGHGEIIGTTGQALRLEQVTFQNIHDGKGGTFNFEVEAHLQGKGDVVGTSASGVTTVGTTGEMRRMEGISIQLPESMRSTHRVFYRVHLQGTGWSGVFSDGQFAGTRGESRRLEAIEVHVVEQDAPNPFVASIK</sequence>
<dbReference type="Proteomes" id="UP000315128">
    <property type="component" value="Chromosome"/>
</dbReference>
<dbReference type="KEGG" id="lack:FLP15_00055"/>
<protein>
    <recommendedName>
        <fullName evidence="4">WxL domain-containing protein</fullName>
    </recommendedName>
</protein>
<gene>
    <name evidence="2" type="ORF">FLP15_00055</name>
</gene>
<dbReference type="SMART" id="SM00728">
    <property type="entry name" value="ChW"/>
    <property type="match status" value="2"/>
</dbReference>
<organism evidence="2 3">
    <name type="scientific">Lactococcus protaetiae</name>
    <dbReference type="NCBI Taxonomy" id="2592653"/>
    <lineage>
        <taxon>Bacteria</taxon>
        <taxon>Bacillati</taxon>
        <taxon>Bacillota</taxon>
        <taxon>Bacilli</taxon>
        <taxon>Lactobacillales</taxon>
        <taxon>Streptococcaceae</taxon>
        <taxon>Lactococcus</taxon>
    </lineage>
</organism>
<reference evidence="2 3" key="1">
    <citation type="submission" date="2019-07" db="EMBL/GenBank/DDBJ databases">
        <title>Genome sequencing of KACC 19320.</title>
        <authorList>
            <person name="Heo J."/>
            <person name="Kim S.-J."/>
            <person name="Kim J.-S."/>
            <person name="Hong S.-B."/>
            <person name="Kwon S.-W."/>
        </authorList>
    </citation>
    <scope>NUCLEOTIDE SEQUENCE [LARGE SCALE GENOMIC DNA]</scope>
    <source>
        <strain evidence="2 3">KACC 19320</strain>
    </source>
</reference>
<dbReference type="InterPro" id="IPR006637">
    <property type="entry name" value="ChW"/>
</dbReference>
<keyword evidence="3" id="KW-1185">Reference proteome</keyword>
<accession>A0A514Z5J9</accession>